<feature type="transmembrane region" description="Helical" evidence="1">
    <location>
        <begin position="200"/>
        <end position="221"/>
    </location>
</feature>
<accession>A0A4R9KBU7</accession>
<comment type="caution">
    <text evidence="2">The sequence shown here is derived from an EMBL/GenBank/DDBJ whole genome shotgun (WGS) entry which is preliminary data.</text>
</comment>
<dbReference type="Pfam" id="PF13795">
    <property type="entry name" value="HupE_UreJ_2"/>
    <property type="match status" value="2"/>
</dbReference>
<organism evidence="2 3">
    <name type="scientific">Leptospira sarikeiensis</name>
    <dbReference type="NCBI Taxonomy" id="2484943"/>
    <lineage>
        <taxon>Bacteria</taxon>
        <taxon>Pseudomonadati</taxon>
        <taxon>Spirochaetota</taxon>
        <taxon>Spirochaetia</taxon>
        <taxon>Leptospirales</taxon>
        <taxon>Leptospiraceae</taxon>
        <taxon>Leptospira</taxon>
    </lineage>
</organism>
<name>A0A4R9KBU7_9LEPT</name>
<dbReference type="InterPro" id="IPR032809">
    <property type="entry name" value="Put_HupE_UreJ"/>
</dbReference>
<sequence>MKLFFYIILLLSGVSNTQAHNKSESSSVWHLKKNNLHGIITIPAKEATRIPYSKEETDNLGKRFSSYLVSHIIIRSQKEDCPVSSEPRILRSSSTFIRVELTYTCRDSAPDLLIYTGLFEYAPSHLHYSRLYFENGNLSENLFQSKRTEWDLNQGSSQTDQPISGFLQFVIAGIEHIGSGLDHIAFLLAILFVSKTGKDVLLSITGFTLGHSLTLSVSVLSKISPSSLGIEAFIGLTIWIVAAEYVCEKEPSNRKKISLILALVALSIGFVSWKLGTRESHIFLAYIGMSFFTFCYLSLKPYIPTSNGKVIYLGISTAAFGMIHGFGFAGFLLEAGLDKEHLFAPLFGFNLGVELGQLILVGIVFLFLWIRGQIRYLKQNEKQEKILSLSFLFILSSLGAYWFIQRSF</sequence>
<dbReference type="RefSeq" id="WP_135647956.1">
    <property type="nucleotide sequence ID" value="NZ_RQGF01000008.1"/>
</dbReference>
<reference evidence="2" key="1">
    <citation type="journal article" date="2019" name="PLoS Negl. Trop. Dis.">
        <title>Revisiting the worldwide diversity of Leptospira species in the environment.</title>
        <authorList>
            <person name="Vincent A.T."/>
            <person name="Schiettekatte O."/>
            <person name="Bourhy P."/>
            <person name="Veyrier F.J."/>
            <person name="Picardeau M."/>
        </authorList>
    </citation>
    <scope>NUCLEOTIDE SEQUENCE [LARGE SCALE GENOMIC DNA]</scope>
    <source>
        <strain evidence="2">201702455</strain>
    </source>
</reference>
<feature type="transmembrane region" description="Helical" evidence="1">
    <location>
        <begin position="386"/>
        <end position="404"/>
    </location>
</feature>
<evidence type="ECO:0000313" key="3">
    <source>
        <dbReference type="Proteomes" id="UP000297762"/>
    </source>
</evidence>
<evidence type="ECO:0000313" key="2">
    <source>
        <dbReference type="EMBL" id="TGL64248.1"/>
    </source>
</evidence>
<feature type="transmembrane region" description="Helical" evidence="1">
    <location>
        <begin position="355"/>
        <end position="374"/>
    </location>
</feature>
<proteinExistence type="predicted"/>
<keyword evidence="3" id="KW-1185">Reference proteome</keyword>
<feature type="transmembrane region" description="Helical" evidence="1">
    <location>
        <begin position="227"/>
        <end position="247"/>
    </location>
</feature>
<feature type="transmembrane region" description="Helical" evidence="1">
    <location>
        <begin position="259"/>
        <end position="276"/>
    </location>
</feature>
<dbReference type="OrthoDB" id="9808870at2"/>
<dbReference type="Proteomes" id="UP000297762">
    <property type="component" value="Unassembled WGS sequence"/>
</dbReference>
<dbReference type="EMBL" id="RQGF01000008">
    <property type="protein sequence ID" value="TGL64248.1"/>
    <property type="molecule type" value="Genomic_DNA"/>
</dbReference>
<protein>
    <submittedName>
        <fullName evidence="2">HupE/UreJ family protein</fullName>
    </submittedName>
</protein>
<keyword evidence="1" id="KW-0812">Transmembrane</keyword>
<keyword evidence="1" id="KW-0472">Membrane</keyword>
<feature type="transmembrane region" description="Helical" evidence="1">
    <location>
        <begin position="166"/>
        <end position="193"/>
    </location>
</feature>
<evidence type="ECO:0000256" key="1">
    <source>
        <dbReference type="SAM" id="Phobius"/>
    </source>
</evidence>
<feature type="transmembrane region" description="Helical" evidence="1">
    <location>
        <begin position="311"/>
        <end position="335"/>
    </location>
</feature>
<gene>
    <name evidence="2" type="ORF">EHQ64_02645</name>
</gene>
<dbReference type="AlphaFoldDB" id="A0A4R9KBU7"/>
<feature type="transmembrane region" description="Helical" evidence="1">
    <location>
        <begin position="282"/>
        <end position="299"/>
    </location>
</feature>
<keyword evidence="1" id="KW-1133">Transmembrane helix</keyword>